<gene>
    <name evidence="2" type="ORF">V8G54_027555</name>
</gene>
<feature type="compositionally biased region" description="Basic and acidic residues" evidence="1">
    <location>
        <begin position="179"/>
        <end position="205"/>
    </location>
</feature>
<feature type="compositionally biased region" description="Basic and acidic residues" evidence="1">
    <location>
        <begin position="109"/>
        <end position="118"/>
    </location>
</feature>
<organism evidence="2 3">
    <name type="scientific">Vigna mungo</name>
    <name type="common">Black gram</name>
    <name type="synonym">Phaseolus mungo</name>
    <dbReference type="NCBI Taxonomy" id="3915"/>
    <lineage>
        <taxon>Eukaryota</taxon>
        <taxon>Viridiplantae</taxon>
        <taxon>Streptophyta</taxon>
        <taxon>Embryophyta</taxon>
        <taxon>Tracheophyta</taxon>
        <taxon>Spermatophyta</taxon>
        <taxon>Magnoliopsida</taxon>
        <taxon>eudicotyledons</taxon>
        <taxon>Gunneridae</taxon>
        <taxon>Pentapetalae</taxon>
        <taxon>rosids</taxon>
        <taxon>fabids</taxon>
        <taxon>Fabales</taxon>
        <taxon>Fabaceae</taxon>
        <taxon>Papilionoideae</taxon>
        <taxon>50 kb inversion clade</taxon>
        <taxon>NPAAA clade</taxon>
        <taxon>indigoferoid/millettioid clade</taxon>
        <taxon>Phaseoleae</taxon>
        <taxon>Vigna</taxon>
    </lineage>
</organism>
<protein>
    <submittedName>
        <fullName evidence="2">Uncharacterized protein</fullName>
    </submittedName>
</protein>
<dbReference type="Proteomes" id="UP001374535">
    <property type="component" value="Chromosome 8"/>
</dbReference>
<evidence type="ECO:0000313" key="2">
    <source>
        <dbReference type="EMBL" id="WVZ01486.1"/>
    </source>
</evidence>
<proteinExistence type="predicted"/>
<accession>A0AAQ3RRH9</accession>
<feature type="region of interest" description="Disordered" evidence="1">
    <location>
        <begin position="109"/>
        <end position="144"/>
    </location>
</feature>
<sequence length="361" mass="40935">MPISTGLFSRRNPYRFLKTPRRLIASQAQAQARPSIKPLHVLFTEAIGHSKKTTTSDSELKNNLKEQDIKNLKEKTPGIPKRMSLFAAFANNQPPTKPKEPVIVKELSPDMKPLDIAHSKKTTTSDSDEEPTESKSATELKNNLKQLEQDIKTLREKTPEIPKRMSLFAAFMNKQPPTKAKENRQPPTKPKENKQPPTEPKEPVTVKEFSPDMKMFAQHLFEKGYFKDANFSQLKKKFDLDWFTSPFAVRYIKFAAQRFAKDNQEIAKWLSGSALKQVATFGCSHTSNKAVCCKCTLQQTCKFRNQSVWNVNTNNLELVTVMKVITSYGLESVHSQLVVPDVVKKSVSQLLKEIVKLSPST</sequence>
<dbReference type="AlphaFoldDB" id="A0AAQ3RRH9"/>
<feature type="region of interest" description="Disordered" evidence="1">
    <location>
        <begin position="171"/>
        <end position="205"/>
    </location>
</feature>
<name>A0AAQ3RRH9_VIGMU</name>
<evidence type="ECO:0000256" key="1">
    <source>
        <dbReference type="SAM" id="MobiDB-lite"/>
    </source>
</evidence>
<dbReference type="EMBL" id="CP144693">
    <property type="protein sequence ID" value="WVZ01486.1"/>
    <property type="molecule type" value="Genomic_DNA"/>
</dbReference>
<keyword evidence="3" id="KW-1185">Reference proteome</keyword>
<evidence type="ECO:0000313" key="3">
    <source>
        <dbReference type="Proteomes" id="UP001374535"/>
    </source>
</evidence>
<reference evidence="2 3" key="1">
    <citation type="journal article" date="2023" name="Life. Sci Alliance">
        <title>Evolutionary insights into 3D genome organization and epigenetic landscape of Vigna mungo.</title>
        <authorList>
            <person name="Junaid A."/>
            <person name="Singh B."/>
            <person name="Bhatia S."/>
        </authorList>
    </citation>
    <scope>NUCLEOTIDE SEQUENCE [LARGE SCALE GENOMIC DNA]</scope>
    <source>
        <strain evidence="2">Urdbean</strain>
    </source>
</reference>